<evidence type="ECO:0000313" key="7">
    <source>
        <dbReference type="Proteomes" id="UP001201980"/>
    </source>
</evidence>
<comment type="caution">
    <text evidence="6">The sequence shown here is derived from an EMBL/GenBank/DDBJ whole genome shotgun (WGS) entry which is preliminary data.</text>
</comment>
<dbReference type="InterPro" id="IPR001494">
    <property type="entry name" value="Importin-beta_N"/>
</dbReference>
<dbReference type="Gene3D" id="1.25.10.10">
    <property type="entry name" value="Leucine-rich Repeat Variant"/>
    <property type="match status" value="1"/>
</dbReference>
<dbReference type="InterPro" id="IPR056840">
    <property type="entry name" value="HEAT_IPO9_central"/>
</dbReference>
<dbReference type="EMBL" id="JAKWBI020000001">
    <property type="protein sequence ID" value="KAJ2907317.1"/>
    <property type="molecule type" value="Genomic_DNA"/>
</dbReference>
<dbReference type="GO" id="GO:0031267">
    <property type="term" value="F:small GTPase binding"/>
    <property type="evidence" value="ECO:0007669"/>
    <property type="project" value="InterPro"/>
</dbReference>
<proteinExistence type="predicted"/>
<name>A0AAD5WVK9_9PEZI</name>
<evidence type="ECO:0000259" key="5">
    <source>
        <dbReference type="PROSITE" id="PS50166"/>
    </source>
</evidence>
<sequence length="1035" mass="114731">MASLEDQLVQVLANTQVVEEGARKQAEIDLKQASTNPAYPVSLANIASHSSVAPAIRQQALLILRTFIDKHWSERDSDGIPQNPIGDDAKAQLRSILLELALGSGDQRLVKTSACYAVSKIASFDFPEQWPDLLPNLINICPNGTDIQLHGALKILSDIVDESLSEEQFFNMARSIITAIYDVALSEDRKPILRALAVSVFRGCFGLMEIVKEDHMTEVKTFAETALKGWLPFFEHVMTSRLPESSTGNLAQQPDEWNGPITLKLQVVKTLIKIKGVFPQLLLPQSTAFFRHTWDELSHIQPSYQAQYIDSDDQGRLEDSDNLPYTLDFLVLEELDFFNQCLRATPIQKELEAKIKERGAIHATPWVCDLMRLVIAYSHITTEEEGLWDIDRSLYLAEETSVSANYTPRTACGDLLIKLGEWLGVQALEGLFAVTKGLFDDQGVQWKSQEAALFLFNMLVSDFQDCDKPVGNDIAMAYLDLVSYALSKDDQPLLKARGYLVAGVLAQGYPPAATLLDRTLEAISKEESELVQVACIKAIEGFINSGAVPVEMQLPIINCLSTWLGTQDMTEIEDADDLLVTLTETLRSAINMNYRVAISPDIQALDLLFVLAKHGAQNFQVEMIVVETFETIVRTMRDPTSFSSLCAKVLPILMKAFDVADVTSDHPLITMAADILVVLCEFASEPLPEGFVAATMPKLTQLLMANNEGEVLRPAAESAKYMLMYDHHQVFAWTDSNGRSGLEVCLHIIDRLLGPGIEDTAASEVGGLAVELVEKAGQERLGPFMAKLLEAVAGRLATAEAAPFIQSLILVFARLSLVGVQDVVEFLSQIQVNGSSGLEVVLGKWLENSVNFAGYDEIRQNIIALSKLYSLNDPRVVQTQVKGDLIVPQSDRIITRSQAKKHPDQYTIIPAPLKILKVLIEELLSASGQGQAASMAASAAAQFADEDDEDDGWEDEPDQVDFIQKGDLMNYLEGSGMRRKDDETQQYLSEFFLKAARENIADFQNWYESFTEEEKGKLNELAIQQQQQQQQQQQG</sequence>
<gene>
    <name evidence="6" type="ORF">MKZ38_003173</name>
</gene>
<dbReference type="InterPro" id="IPR016024">
    <property type="entry name" value="ARM-type_fold"/>
</dbReference>
<comment type="subcellular location">
    <subcellularLocation>
        <location evidence="1">Nucleus</location>
    </subcellularLocation>
</comment>
<dbReference type="Pfam" id="PF03810">
    <property type="entry name" value="IBN_N"/>
    <property type="match status" value="1"/>
</dbReference>
<keyword evidence="7" id="KW-1185">Reference proteome</keyword>
<dbReference type="SUPFAM" id="SSF48371">
    <property type="entry name" value="ARM repeat"/>
    <property type="match status" value="1"/>
</dbReference>
<dbReference type="GO" id="GO:0006606">
    <property type="term" value="P:protein import into nucleus"/>
    <property type="evidence" value="ECO:0007669"/>
    <property type="project" value="TreeGrafter"/>
</dbReference>
<evidence type="ECO:0000256" key="2">
    <source>
        <dbReference type="ARBA" id="ARBA00022448"/>
    </source>
</evidence>
<dbReference type="FunFam" id="1.25.10.10:FF:000373">
    <property type="entry name" value="Importin beta-5 subunit, putative"/>
    <property type="match status" value="1"/>
</dbReference>
<dbReference type="PROSITE" id="PS50166">
    <property type="entry name" value="IMPORTIN_B_NT"/>
    <property type="match status" value="1"/>
</dbReference>
<dbReference type="GO" id="GO:0005635">
    <property type="term" value="C:nuclear envelope"/>
    <property type="evidence" value="ECO:0007669"/>
    <property type="project" value="TreeGrafter"/>
</dbReference>
<keyword evidence="2" id="KW-0813">Transport</keyword>
<reference evidence="6" key="1">
    <citation type="submission" date="2022-07" db="EMBL/GenBank/DDBJ databases">
        <title>Draft genome sequence of Zalerion maritima ATCC 34329, a (micro)plastics degrading marine fungus.</title>
        <authorList>
            <person name="Paco A."/>
            <person name="Goncalves M.F.M."/>
            <person name="Rocha-Santos T.A.P."/>
            <person name="Alves A."/>
        </authorList>
    </citation>
    <scope>NUCLEOTIDE SEQUENCE</scope>
    <source>
        <strain evidence="6">ATCC 34329</strain>
    </source>
</reference>
<dbReference type="PANTHER" id="PTHR10997:SF9">
    <property type="entry name" value="IMPORTIN-9"/>
    <property type="match status" value="1"/>
</dbReference>
<evidence type="ECO:0000256" key="4">
    <source>
        <dbReference type="ARBA" id="ARBA00023242"/>
    </source>
</evidence>
<evidence type="ECO:0000256" key="3">
    <source>
        <dbReference type="ARBA" id="ARBA00022927"/>
    </source>
</evidence>
<dbReference type="SMART" id="SM00913">
    <property type="entry name" value="IBN_N"/>
    <property type="match status" value="1"/>
</dbReference>
<dbReference type="Pfam" id="PF25018">
    <property type="entry name" value="HEAT_IPO9_c"/>
    <property type="match status" value="1"/>
</dbReference>
<dbReference type="InterPro" id="IPR011989">
    <property type="entry name" value="ARM-like"/>
</dbReference>
<dbReference type="AlphaFoldDB" id="A0AAD5WVK9"/>
<evidence type="ECO:0000256" key="1">
    <source>
        <dbReference type="ARBA" id="ARBA00004123"/>
    </source>
</evidence>
<protein>
    <recommendedName>
        <fullName evidence="5">Importin N-terminal domain-containing protein</fullName>
    </recommendedName>
</protein>
<evidence type="ECO:0000313" key="6">
    <source>
        <dbReference type="EMBL" id="KAJ2907317.1"/>
    </source>
</evidence>
<accession>A0AAD5WVK9</accession>
<feature type="domain" description="Importin N-terminal" evidence="5">
    <location>
        <begin position="26"/>
        <end position="103"/>
    </location>
</feature>
<organism evidence="6 7">
    <name type="scientific">Zalerion maritima</name>
    <dbReference type="NCBI Taxonomy" id="339359"/>
    <lineage>
        <taxon>Eukaryota</taxon>
        <taxon>Fungi</taxon>
        <taxon>Dikarya</taxon>
        <taxon>Ascomycota</taxon>
        <taxon>Pezizomycotina</taxon>
        <taxon>Sordariomycetes</taxon>
        <taxon>Lulworthiomycetidae</taxon>
        <taxon>Lulworthiales</taxon>
        <taxon>Lulworthiaceae</taxon>
        <taxon>Zalerion</taxon>
    </lineage>
</organism>
<dbReference type="GO" id="GO:0005829">
    <property type="term" value="C:cytosol"/>
    <property type="evidence" value="ECO:0007669"/>
    <property type="project" value="TreeGrafter"/>
</dbReference>
<keyword evidence="4" id="KW-0539">Nucleus</keyword>
<dbReference type="PANTHER" id="PTHR10997">
    <property type="entry name" value="IMPORTIN-7, 8, 11"/>
    <property type="match status" value="1"/>
</dbReference>
<keyword evidence="3" id="KW-0653">Protein transport</keyword>
<dbReference type="Proteomes" id="UP001201980">
    <property type="component" value="Unassembled WGS sequence"/>
</dbReference>